<evidence type="ECO:0008006" key="7">
    <source>
        <dbReference type="Google" id="ProtNLM"/>
    </source>
</evidence>
<proteinExistence type="predicted"/>
<sequence>MFQCCLNSRSYEIEESSCQTDLNIVENYLSRGCVYQSLGKTRRKSSASRSHPRPPCVSIRAASSQDDQSRKLYIAPQSLWQRRFARPRRWPYYNDCRDDADEQIFLRSFSPSLSRHCSIIVLHRIVLRWIGPRGCRSELREQHAGVQSSLAPSCTAASVATFVRRRLRAWAREVSAISSTDGVLSYYDEIRRTTTADDKNLERGSHTHTHNSLRRRSSRIYGLRHSSHLVIVTESSITVVKGILYDYASRALGEEFTSGGAQWRKKESLKLHVQEIISGSRVYMYSANVCTKLRKYRRSFDRFNPHERNHGTSEILLALAICAHSALAAPQLRAIAVGGGGSDADKNAVITSQQLEVNFDGNYVNNFETSNGISHQESGAAKNVGPEGPSIVSQGATSYTAPNGEVVSIQFQADENGYVAQGSHIPTAPPIPPEILRALEWNAAHPEEDSIDSDKPIRPIGGPRARPRRKGSAGATQKITELSTSCRSSGHRSSSSSSNTRRVAEGQQQHQERIVYTGPIGWRCVGRLPLLVLARDSSIGEIASELPAVGKLIVVPRDDCHSRAVLFGGATAGGRLAPGRRRGALPVQRQRHGPRRRGRSRILSPDARQWPGGPVDSLRPELAAALSISRARLARLSHVRHSRRELRLQGPESGLAGLPDARHPAASRRVPDSRGGIRDQFRAHGRGQDPRQSYRIAARPQHHQGAGESVQRRGQHSQETRDRVPSDGEVADRQVRHHVSRCQKHQQQQQQHQRCRYWPHVSSAGRLREYDPRVGHEFRLVHDQRGAHQASARRRPRHLRALRPAAGLDRRHDQRGEAAALRRGRPGLRERLRLPVHRRRGRGVAGTGAPADDAKATPAAAAQQTFSCHAKVQILGDSRACASCGAVYFSIELRSARLPLTATIRRGASDINRRCADCRMFSSCRTGTQSTAPYISYVYLSKLDPHYYIIQQQRTVAYTAQRCRAISRIFYRASLRAASSAYFIILSTVAIIIIIIITTRAYTRTLD</sequence>
<dbReference type="InterPro" id="IPR050468">
    <property type="entry name" value="Cuticle_Struct_Prot"/>
</dbReference>
<dbReference type="GO" id="GO:0062129">
    <property type="term" value="C:chitin-based extracellular matrix"/>
    <property type="evidence" value="ECO:0007669"/>
    <property type="project" value="TreeGrafter"/>
</dbReference>
<feature type="compositionally biased region" description="Low complexity" evidence="3">
    <location>
        <begin position="483"/>
        <end position="501"/>
    </location>
</feature>
<feature type="compositionally biased region" description="Basic and acidic residues" evidence="3">
    <location>
        <begin position="446"/>
        <end position="457"/>
    </location>
</feature>
<evidence type="ECO:0000256" key="2">
    <source>
        <dbReference type="PROSITE-ProRule" id="PRU00497"/>
    </source>
</evidence>
<feature type="transmembrane region" description="Helical" evidence="4">
    <location>
        <begin position="981"/>
        <end position="1002"/>
    </location>
</feature>
<dbReference type="GO" id="GO:0008010">
    <property type="term" value="F:structural constituent of chitin-based larval cuticle"/>
    <property type="evidence" value="ECO:0007669"/>
    <property type="project" value="TreeGrafter"/>
</dbReference>
<feature type="compositionally biased region" description="Basic and acidic residues" evidence="3">
    <location>
        <begin position="669"/>
        <end position="689"/>
    </location>
</feature>
<dbReference type="AlphaFoldDB" id="A0A6H5I232"/>
<protein>
    <recommendedName>
        <fullName evidence="7">Endocuticle structural glycoprotein SgAbd-1</fullName>
    </recommendedName>
</protein>
<evidence type="ECO:0000256" key="3">
    <source>
        <dbReference type="SAM" id="MobiDB-lite"/>
    </source>
</evidence>
<feature type="compositionally biased region" description="Basic residues" evidence="3">
    <location>
        <begin position="578"/>
        <end position="600"/>
    </location>
</feature>
<keyword evidence="4" id="KW-0812">Transmembrane</keyword>
<dbReference type="EMBL" id="CADCXV010000502">
    <property type="protein sequence ID" value="CAB0030584.1"/>
    <property type="molecule type" value="Genomic_DNA"/>
</dbReference>
<name>A0A6H5I232_9HYME</name>
<dbReference type="PANTHER" id="PTHR10380">
    <property type="entry name" value="CUTICLE PROTEIN"/>
    <property type="match status" value="1"/>
</dbReference>
<keyword evidence="4" id="KW-0472">Membrane</keyword>
<evidence type="ECO:0000313" key="6">
    <source>
        <dbReference type="Proteomes" id="UP000479190"/>
    </source>
</evidence>
<keyword evidence="1 2" id="KW-0193">Cuticle</keyword>
<feature type="region of interest" description="Disordered" evidence="3">
    <location>
        <begin position="638"/>
        <end position="735"/>
    </location>
</feature>
<accession>A0A6H5I232</accession>
<feature type="region of interest" description="Disordered" evidence="3">
    <location>
        <begin position="374"/>
        <end position="397"/>
    </location>
</feature>
<dbReference type="Proteomes" id="UP000479190">
    <property type="component" value="Unassembled WGS sequence"/>
</dbReference>
<gene>
    <name evidence="5" type="ORF">TBRA_LOCUS2582</name>
</gene>
<dbReference type="OrthoDB" id="6493579at2759"/>
<dbReference type="InterPro" id="IPR031311">
    <property type="entry name" value="CHIT_BIND_RR_consensus"/>
</dbReference>
<evidence type="ECO:0000313" key="5">
    <source>
        <dbReference type="EMBL" id="CAB0030584.1"/>
    </source>
</evidence>
<keyword evidence="6" id="KW-1185">Reference proteome</keyword>
<feature type="region of interest" description="Disordered" evidence="3">
    <location>
        <begin position="571"/>
        <end position="616"/>
    </location>
</feature>
<dbReference type="PROSITE" id="PS00233">
    <property type="entry name" value="CHIT_BIND_RR_1"/>
    <property type="match status" value="1"/>
</dbReference>
<evidence type="ECO:0000256" key="4">
    <source>
        <dbReference type="SAM" id="Phobius"/>
    </source>
</evidence>
<dbReference type="PROSITE" id="PS51155">
    <property type="entry name" value="CHIT_BIND_RR_2"/>
    <property type="match status" value="1"/>
</dbReference>
<dbReference type="Pfam" id="PF00379">
    <property type="entry name" value="Chitin_bind_4"/>
    <property type="match status" value="1"/>
</dbReference>
<dbReference type="PANTHER" id="PTHR10380:SF173">
    <property type="entry name" value="CUTICULAR PROTEIN 47EF, ISOFORM C-RELATED"/>
    <property type="match status" value="1"/>
</dbReference>
<organism evidence="5 6">
    <name type="scientific">Trichogramma brassicae</name>
    <dbReference type="NCBI Taxonomy" id="86971"/>
    <lineage>
        <taxon>Eukaryota</taxon>
        <taxon>Metazoa</taxon>
        <taxon>Ecdysozoa</taxon>
        <taxon>Arthropoda</taxon>
        <taxon>Hexapoda</taxon>
        <taxon>Insecta</taxon>
        <taxon>Pterygota</taxon>
        <taxon>Neoptera</taxon>
        <taxon>Endopterygota</taxon>
        <taxon>Hymenoptera</taxon>
        <taxon>Apocrita</taxon>
        <taxon>Proctotrupomorpha</taxon>
        <taxon>Chalcidoidea</taxon>
        <taxon>Trichogrammatidae</taxon>
        <taxon>Trichogramma</taxon>
    </lineage>
</organism>
<evidence type="ECO:0000256" key="1">
    <source>
        <dbReference type="ARBA" id="ARBA00022460"/>
    </source>
</evidence>
<dbReference type="InterPro" id="IPR000618">
    <property type="entry name" value="Insect_cuticle"/>
</dbReference>
<keyword evidence="4" id="KW-1133">Transmembrane helix</keyword>
<feature type="region of interest" description="Disordered" evidence="3">
    <location>
        <begin position="446"/>
        <end position="510"/>
    </location>
</feature>
<reference evidence="5 6" key="1">
    <citation type="submission" date="2020-02" db="EMBL/GenBank/DDBJ databases">
        <authorList>
            <person name="Ferguson B K."/>
        </authorList>
    </citation>
    <scope>NUCLEOTIDE SEQUENCE [LARGE SCALE GENOMIC DNA]</scope>
</reference>
<feature type="compositionally biased region" description="Basic and acidic residues" evidence="3">
    <location>
        <begin position="716"/>
        <end position="734"/>
    </location>
</feature>